<feature type="compositionally biased region" description="Polar residues" evidence="1">
    <location>
        <begin position="107"/>
        <end position="118"/>
    </location>
</feature>
<evidence type="ECO:0000313" key="2">
    <source>
        <dbReference type="EMBL" id="CCX09262.1"/>
    </source>
</evidence>
<protein>
    <submittedName>
        <fullName evidence="2">Uncharacterized protein</fullName>
    </submittedName>
</protein>
<dbReference type="Proteomes" id="UP000018144">
    <property type="component" value="Unassembled WGS sequence"/>
</dbReference>
<dbReference type="OrthoDB" id="3789824at2759"/>
<name>U4L0V8_PYROM</name>
<evidence type="ECO:0000313" key="3">
    <source>
        <dbReference type="Proteomes" id="UP000018144"/>
    </source>
</evidence>
<proteinExistence type="predicted"/>
<feature type="region of interest" description="Disordered" evidence="1">
    <location>
        <begin position="95"/>
        <end position="118"/>
    </location>
</feature>
<keyword evidence="3" id="KW-1185">Reference proteome</keyword>
<gene>
    <name evidence="2" type="ORF">PCON_08855</name>
</gene>
<dbReference type="AlphaFoldDB" id="U4L0V8"/>
<dbReference type="EMBL" id="HF935448">
    <property type="protein sequence ID" value="CCX09262.1"/>
    <property type="molecule type" value="Genomic_DNA"/>
</dbReference>
<reference evidence="2 3" key="1">
    <citation type="journal article" date="2013" name="PLoS Genet.">
        <title>The genome and development-dependent transcriptomes of Pyronema confluens: a window into fungal evolution.</title>
        <authorList>
            <person name="Traeger S."/>
            <person name="Altegoer F."/>
            <person name="Freitag M."/>
            <person name="Gabaldon T."/>
            <person name="Kempken F."/>
            <person name="Kumar A."/>
            <person name="Marcet-Houben M."/>
            <person name="Poggeler S."/>
            <person name="Stajich J.E."/>
            <person name="Nowrousian M."/>
        </authorList>
    </citation>
    <scope>NUCLEOTIDE SEQUENCE [LARGE SCALE GENOMIC DNA]</scope>
    <source>
        <strain evidence="3">CBS 100304</strain>
        <tissue evidence="2">Vegetative mycelium</tissue>
    </source>
</reference>
<organism evidence="2 3">
    <name type="scientific">Pyronema omphalodes (strain CBS 100304)</name>
    <name type="common">Pyronema confluens</name>
    <dbReference type="NCBI Taxonomy" id="1076935"/>
    <lineage>
        <taxon>Eukaryota</taxon>
        <taxon>Fungi</taxon>
        <taxon>Dikarya</taxon>
        <taxon>Ascomycota</taxon>
        <taxon>Pezizomycotina</taxon>
        <taxon>Pezizomycetes</taxon>
        <taxon>Pezizales</taxon>
        <taxon>Pyronemataceae</taxon>
        <taxon>Pyronema</taxon>
    </lineage>
</organism>
<accession>U4L0V8</accession>
<sequence length="143" mass="16594">MRWPRRHVRSVIQPPTPANTIYPEYANLTEIMTKQSENWNCDEWSFGQILTLSLWAPAILELLYILLFQKNEFTGTLLLKLRFTWRKVEENSDCKYTDLPSDDEQAKTPNITQAEVSSTDVSDSELEPYSLARLDLVGRFVGH</sequence>
<evidence type="ECO:0000256" key="1">
    <source>
        <dbReference type="SAM" id="MobiDB-lite"/>
    </source>
</evidence>